<reference evidence="2" key="1">
    <citation type="submission" date="2022-11" db="UniProtKB">
        <authorList>
            <consortium name="WormBaseParasite"/>
        </authorList>
    </citation>
    <scope>IDENTIFICATION</scope>
</reference>
<accession>A0AC35GEH6</accession>
<dbReference type="WBParaSite" id="PS1159_v2.g4453.t1">
    <property type="protein sequence ID" value="PS1159_v2.g4453.t1"/>
    <property type="gene ID" value="PS1159_v2.g4453"/>
</dbReference>
<name>A0AC35GEH6_9BILA</name>
<proteinExistence type="predicted"/>
<organism evidence="1 2">
    <name type="scientific">Panagrolaimus sp. PS1159</name>
    <dbReference type="NCBI Taxonomy" id="55785"/>
    <lineage>
        <taxon>Eukaryota</taxon>
        <taxon>Metazoa</taxon>
        <taxon>Ecdysozoa</taxon>
        <taxon>Nematoda</taxon>
        <taxon>Chromadorea</taxon>
        <taxon>Rhabditida</taxon>
        <taxon>Tylenchina</taxon>
        <taxon>Panagrolaimomorpha</taxon>
        <taxon>Panagrolaimoidea</taxon>
        <taxon>Panagrolaimidae</taxon>
        <taxon>Panagrolaimus</taxon>
    </lineage>
</organism>
<dbReference type="Proteomes" id="UP000887580">
    <property type="component" value="Unplaced"/>
</dbReference>
<sequence>WNWLAATWIFLVISISTIISFQCLKKGKDAKAPAFAATQPPAPESIGAQPKSTASKPQADAGTPATPKPPAEAPAKPPAEAEAADGNYEDVAVGASPPPPPA</sequence>
<evidence type="ECO:0000313" key="1">
    <source>
        <dbReference type="Proteomes" id="UP000887580"/>
    </source>
</evidence>
<protein>
    <submittedName>
        <fullName evidence="2">Uncharacterized protein</fullName>
    </submittedName>
</protein>
<evidence type="ECO:0000313" key="2">
    <source>
        <dbReference type="WBParaSite" id="PS1159_v2.g4453.t1"/>
    </source>
</evidence>